<evidence type="ECO:0000256" key="1">
    <source>
        <dbReference type="ARBA" id="ARBA00022729"/>
    </source>
</evidence>
<comment type="caution">
    <text evidence="6">The sequence shown here is derived from an EMBL/GenBank/DDBJ whole genome shotgun (WGS) entry which is preliminary data.</text>
</comment>
<evidence type="ECO:0000313" key="6">
    <source>
        <dbReference type="EMBL" id="KAL2094845.1"/>
    </source>
</evidence>
<dbReference type="Gene3D" id="2.60.40.10">
    <property type="entry name" value="Immunoglobulins"/>
    <property type="match status" value="1"/>
</dbReference>
<keyword evidence="1" id="KW-0732">Signal</keyword>
<dbReference type="GO" id="GO:0003007">
    <property type="term" value="P:heart morphogenesis"/>
    <property type="evidence" value="ECO:0007669"/>
    <property type="project" value="UniProtKB-ARBA"/>
</dbReference>
<dbReference type="PANTHER" id="PTHR45080">
    <property type="entry name" value="CONTACTIN 5"/>
    <property type="match status" value="1"/>
</dbReference>
<dbReference type="Proteomes" id="UP001591681">
    <property type="component" value="Unassembled WGS sequence"/>
</dbReference>
<feature type="domain" description="Ig-like" evidence="5">
    <location>
        <begin position="31"/>
        <end position="121"/>
    </location>
</feature>
<feature type="region of interest" description="Disordered" evidence="4">
    <location>
        <begin position="1"/>
        <end position="36"/>
    </location>
</feature>
<feature type="compositionally biased region" description="Basic and acidic residues" evidence="4">
    <location>
        <begin position="140"/>
        <end position="152"/>
    </location>
</feature>
<dbReference type="SMART" id="SM00408">
    <property type="entry name" value="IGc2"/>
    <property type="match status" value="1"/>
</dbReference>
<organism evidence="6 7">
    <name type="scientific">Coilia grayii</name>
    <name type="common">Gray's grenadier anchovy</name>
    <dbReference type="NCBI Taxonomy" id="363190"/>
    <lineage>
        <taxon>Eukaryota</taxon>
        <taxon>Metazoa</taxon>
        <taxon>Chordata</taxon>
        <taxon>Craniata</taxon>
        <taxon>Vertebrata</taxon>
        <taxon>Euteleostomi</taxon>
        <taxon>Actinopterygii</taxon>
        <taxon>Neopterygii</taxon>
        <taxon>Teleostei</taxon>
        <taxon>Clupei</taxon>
        <taxon>Clupeiformes</taxon>
        <taxon>Clupeoidei</taxon>
        <taxon>Engraulidae</taxon>
        <taxon>Coilinae</taxon>
        <taxon>Coilia</taxon>
    </lineage>
</organism>
<dbReference type="AlphaFoldDB" id="A0ABD1K6S3"/>
<dbReference type="FunFam" id="2.60.40.10:FF:000107">
    <property type="entry name" value="Myosin, light chain kinase a"/>
    <property type="match status" value="1"/>
</dbReference>
<evidence type="ECO:0000259" key="5">
    <source>
        <dbReference type="PROSITE" id="PS50835"/>
    </source>
</evidence>
<gene>
    <name evidence="6" type="ORF">ACEWY4_009564</name>
</gene>
<feature type="region of interest" description="Disordered" evidence="4">
    <location>
        <begin position="120"/>
        <end position="152"/>
    </location>
</feature>
<dbReference type="InterPro" id="IPR003598">
    <property type="entry name" value="Ig_sub2"/>
</dbReference>
<feature type="compositionally biased region" description="Basic residues" evidence="4">
    <location>
        <begin position="7"/>
        <end position="21"/>
    </location>
</feature>
<evidence type="ECO:0000256" key="3">
    <source>
        <dbReference type="ARBA" id="ARBA00023319"/>
    </source>
</evidence>
<dbReference type="EMBL" id="JBHFQA010000008">
    <property type="protein sequence ID" value="KAL2094845.1"/>
    <property type="molecule type" value="Genomic_DNA"/>
</dbReference>
<dbReference type="SUPFAM" id="SSF48726">
    <property type="entry name" value="Immunoglobulin"/>
    <property type="match status" value="1"/>
</dbReference>
<proteinExistence type="predicted"/>
<feature type="compositionally biased region" description="Pro residues" evidence="4">
    <location>
        <begin position="125"/>
        <end position="139"/>
    </location>
</feature>
<evidence type="ECO:0000313" key="7">
    <source>
        <dbReference type="Proteomes" id="UP001591681"/>
    </source>
</evidence>
<dbReference type="InterPro" id="IPR013783">
    <property type="entry name" value="Ig-like_fold"/>
</dbReference>
<keyword evidence="2" id="KW-1015">Disulfide bond</keyword>
<name>A0ABD1K6S3_9TELE</name>
<keyword evidence="3" id="KW-0393">Immunoglobulin domain</keyword>
<evidence type="ECO:0000256" key="4">
    <source>
        <dbReference type="SAM" id="MobiDB-lite"/>
    </source>
</evidence>
<accession>A0ABD1K6S3</accession>
<evidence type="ECO:0000256" key="2">
    <source>
        <dbReference type="ARBA" id="ARBA00023157"/>
    </source>
</evidence>
<dbReference type="Pfam" id="PF07679">
    <property type="entry name" value="I-set"/>
    <property type="match status" value="1"/>
</dbReference>
<dbReference type="SMART" id="SM00409">
    <property type="entry name" value="IG"/>
    <property type="match status" value="1"/>
</dbReference>
<dbReference type="PROSITE" id="PS50835">
    <property type="entry name" value="IG_LIKE"/>
    <property type="match status" value="1"/>
</dbReference>
<keyword evidence="7" id="KW-1185">Reference proteome</keyword>
<reference evidence="6 7" key="1">
    <citation type="submission" date="2024-09" db="EMBL/GenBank/DDBJ databases">
        <title>A chromosome-level genome assembly of Gray's grenadier anchovy, Coilia grayii.</title>
        <authorList>
            <person name="Fu Z."/>
        </authorList>
    </citation>
    <scope>NUCLEOTIDE SEQUENCE [LARGE SCALE GENOMIC DNA]</scope>
    <source>
        <strain evidence="6">G4</strain>
        <tissue evidence="6">Muscle</tissue>
    </source>
</reference>
<dbReference type="InterPro" id="IPR013098">
    <property type="entry name" value="Ig_I-set"/>
</dbReference>
<sequence length="230" mass="24879">MTEGRKRERKGRKNGGKRGRKGNRDPTEAGPKLKRMKSPVFVAEGKRHTLKCEATGSPTISYKWYKDGNELRKSKEIKIKTGKRNSRVQINNARLEDSGNYTCVAENDFGMENGTSTVHVQSVPAVPPPPQHPTTPHPTPRPEGRPGAHDRLPAQQPQLRVGLTAVTARRQQHPLDHPPLSALHGTASSGGGVVVVMGVGLGVGVRVGGSKARETWELTRDGGEEVMAAS</sequence>
<dbReference type="PANTHER" id="PTHR45080:SF8">
    <property type="entry name" value="IG-LIKE DOMAIN-CONTAINING PROTEIN"/>
    <property type="match status" value="1"/>
</dbReference>
<protein>
    <recommendedName>
        <fullName evidence="5">Ig-like domain-containing protein</fullName>
    </recommendedName>
</protein>
<dbReference type="InterPro" id="IPR007110">
    <property type="entry name" value="Ig-like_dom"/>
</dbReference>
<dbReference type="InterPro" id="IPR050958">
    <property type="entry name" value="Cell_Adh-Cytoskel_Orgn"/>
</dbReference>
<dbReference type="InterPro" id="IPR003599">
    <property type="entry name" value="Ig_sub"/>
</dbReference>
<dbReference type="InterPro" id="IPR036179">
    <property type="entry name" value="Ig-like_dom_sf"/>
</dbReference>
<dbReference type="GO" id="GO:0055013">
    <property type="term" value="P:cardiac muscle cell development"/>
    <property type="evidence" value="ECO:0007669"/>
    <property type="project" value="UniProtKB-ARBA"/>
</dbReference>